<gene>
    <name evidence="1" type="ORF">TTHERM_00989430</name>
</gene>
<dbReference type="InParanoid" id="Q240K6"/>
<evidence type="ECO:0000313" key="2">
    <source>
        <dbReference type="Proteomes" id="UP000009168"/>
    </source>
</evidence>
<accession>Q240K6</accession>
<proteinExistence type="predicted"/>
<keyword evidence="1" id="KW-0472">Membrane</keyword>
<sequence length="136" mass="16202">MRQQKVLLITLAVFSILGGILFGVQHKDYKWGESFTKNLNKRITAWKECVKQYTVDCSDNTISTIEECQKAEKNYIDCYQNEPSCQKWDNIISKAKRYEILREEMYECAQMCESFAEKDSFYYKDIFLVKYQFCTE</sequence>
<evidence type="ECO:0000313" key="1">
    <source>
        <dbReference type="EMBL" id="EAS02202.1"/>
    </source>
</evidence>
<protein>
    <submittedName>
        <fullName evidence="1">Transmembrane protein, putative</fullName>
    </submittedName>
</protein>
<dbReference type="RefSeq" id="XP_001022447.1">
    <property type="nucleotide sequence ID" value="XM_001022447.1"/>
</dbReference>
<organism evidence="1 2">
    <name type="scientific">Tetrahymena thermophila (strain SB210)</name>
    <dbReference type="NCBI Taxonomy" id="312017"/>
    <lineage>
        <taxon>Eukaryota</taxon>
        <taxon>Sar</taxon>
        <taxon>Alveolata</taxon>
        <taxon>Ciliophora</taxon>
        <taxon>Intramacronucleata</taxon>
        <taxon>Oligohymenophorea</taxon>
        <taxon>Hymenostomatida</taxon>
        <taxon>Tetrahymenina</taxon>
        <taxon>Tetrahymenidae</taxon>
        <taxon>Tetrahymena</taxon>
    </lineage>
</organism>
<reference evidence="2" key="1">
    <citation type="journal article" date="2006" name="PLoS Biol.">
        <title>Macronuclear genome sequence of the ciliate Tetrahymena thermophila, a model eukaryote.</title>
        <authorList>
            <person name="Eisen J.A."/>
            <person name="Coyne R.S."/>
            <person name="Wu M."/>
            <person name="Wu D."/>
            <person name="Thiagarajan M."/>
            <person name="Wortman J.R."/>
            <person name="Badger J.H."/>
            <person name="Ren Q."/>
            <person name="Amedeo P."/>
            <person name="Jones K.M."/>
            <person name="Tallon L.J."/>
            <person name="Delcher A.L."/>
            <person name="Salzberg S.L."/>
            <person name="Silva J.C."/>
            <person name="Haas B.J."/>
            <person name="Majoros W.H."/>
            <person name="Farzad M."/>
            <person name="Carlton J.M."/>
            <person name="Smith R.K. Jr."/>
            <person name="Garg J."/>
            <person name="Pearlman R.E."/>
            <person name="Karrer K.M."/>
            <person name="Sun L."/>
            <person name="Manning G."/>
            <person name="Elde N.C."/>
            <person name="Turkewitz A.P."/>
            <person name="Asai D.J."/>
            <person name="Wilkes D.E."/>
            <person name="Wang Y."/>
            <person name="Cai H."/>
            <person name="Collins K."/>
            <person name="Stewart B.A."/>
            <person name="Lee S.R."/>
            <person name="Wilamowska K."/>
            <person name="Weinberg Z."/>
            <person name="Ruzzo W.L."/>
            <person name="Wloga D."/>
            <person name="Gaertig J."/>
            <person name="Frankel J."/>
            <person name="Tsao C.-C."/>
            <person name="Gorovsky M.A."/>
            <person name="Keeling P.J."/>
            <person name="Waller R.F."/>
            <person name="Patron N.J."/>
            <person name="Cherry J.M."/>
            <person name="Stover N.A."/>
            <person name="Krieger C.J."/>
            <person name="del Toro C."/>
            <person name="Ryder H.F."/>
            <person name="Williamson S.C."/>
            <person name="Barbeau R.A."/>
            <person name="Hamilton E.P."/>
            <person name="Orias E."/>
        </authorList>
    </citation>
    <scope>NUCLEOTIDE SEQUENCE [LARGE SCALE GENOMIC DNA]</scope>
    <source>
        <strain evidence="2">SB210</strain>
    </source>
</reference>
<dbReference type="AlphaFoldDB" id="Q240K6"/>
<dbReference type="KEGG" id="tet:TTHERM_00989430"/>
<name>Q240K6_TETTS</name>
<keyword evidence="2" id="KW-1185">Reference proteome</keyword>
<keyword evidence="1" id="KW-0812">Transmembrane</keyword>
<dbReference type="HOGENOM" id="CLU_1879598_0_0_1"/>
<dbReference type="GeneID" id="7828039"/>
<dbReference type="EMBL" id="GG662546">
    <property type="protein sequence ID" value="EAS02202.1"/>
    <property type="molecule type" value="Genomic_DNA"/>
</dbReference>
<dbReference type="Proteomes" id="UP000009168">
    <property type="component" value="Unassembled WGS sequence"/>
</dbReference>